<dbReference type="PANTHER" id="PTHR24006">
    <property type="entry name" value="UBIQUITIN CARBOXYL-TERMINAL HYDROLASE"/>
    <property type="match status" value="1"/>
</dbReference>
<evidence type="ECO:0000256" key="5">
    <source>
        <dbReference type="ARBA" id="ARBA00022801"/>
    </source>
</evidence>
<dbReference type="GO" id="GO:0016579">
    <property type="term" value="P:protein deubiquitination"/>
    <property type="evidence" value="ECO:0007669"/>
    <property type="project" value="InterPro"/>
</dbReference>
<dbReference type="OrthoDB" id="429671at2759"/>
<dbReference type="Proteomes" id="UP000078348">
    <property type="component" value="Unassembled WGS sequence"/>
</dbReference>
<dbReference type="InterPro" id="IPR001394">
    <property type="entry name" value="Peptidase_C19_UCH"/>
</dbReference>
<dbReference type="GO" id="GO:0005634">
    <property type="term" value="C:nucleus"/>
    <property type="evidence" value="ECO:0007669"/>
    <property type="project" value="TreeGrafter"/>
</dbReference>
<protein>
    <recommendedName>
        <fullName evidence="2">ubiquitinyl hydrolase 1</fullName>
        <ecNumber evidence="2">3.4.19.12</ecNumber>
    </recommendedName>
</protein>
<keyword evidence="4" id="KW-0833">Ubl conjugation pathway</keyword>
<dbReference type="STRING" id="478820.A0A196SE16"/>
<sequence length="256" mass="29447">MHSRVHLSELLIAVRNVMFAEEQSDVQEFFLYLLEELAKEVESFAPSVEAVPIEDEDAWSEIGSGGRKVIIHEAIVKQNIVNSLFETQLRKESRSYSKRQLVEQQSFLTLSLPIASSSIESVGDALSLFLSGSYDSKQGAYRIEQSPPCLVIQLMRFIYSRKLQRPVKIQKPVAFEQELDLSDYDLFDTAKYAKYELFGVIAHQGTELMKGHYVSYCRVSEGFDGWVCCNDQWVREISYQEVLHAEPYMLFYRAVK</sequence>
<organism evidence="8 9">
    <name type="scientific">Blastocystis sp. subtype 1 (strain ATCC 50177 / NandII)</name>
    <dbReference type="NCBI Taxonomy" id="478820"/>
    <lineage>
        <taxon>Eukaryota</taxon>
        <taxon>Sar</taxon>
        <taxon>Stramenopiles</taxon>
        <taxon>Bigyra</taxon>
        <taxon>Opalozoa</taxon>
        <taxon>Opalinata</taxon>
        <taxon>Blastocystidae</taxon>
        <taxon>Blastocystis</taxon>
    </lineage>
</organism>
<proteinExistence type="predicted"/>
<dbReference type="PROSITE" id="PS50235">
    <property type="entry name" value="USP_3"/>
    <property type="match status" value="1"/>
</dbReference>
<comment type="caution">
    <text evidence="8">The sequence shown here is derived from an EMBL/GenBank/DDBJ whole genome shotgun (WGS) entry which is preliminary data.</text>
</comment>
<evidence type="ECO:0000259" key="7">
    <source>
        <dbReference type="PROSITE" id="PS50235"/>
    </source>
</evidence>
<evidence type="ECO:0000256" key="6">
    <source>
        <dbReference type="ARBA" id="ARBA00022807"/>
    </source>
</evidence>
<feature type="domain" description="USP" evidence="7">
    <location>
        <begin position="1"/>
        <end position="255"/>
    </location>
</feature>
<dbReference type="InterPro" id="IPR018200">
    <property type="entry name" value="USP_CS"/>
</dbReference>
<dbReference type="EMBL" id="LXWW01000238">
    <property type="protein sequence ID" value="OAO14561.1"/>
    <property type="molecule type" value="Genomic_DNA"/>
</dbReference>
<evidence type="ECO:0000256" key="1">
    <source>
        <dbReference type="ARBA" id="ARBA00000707"/>
    </source>
</evidence>
<dbReference type="PROSITE" id="PS00973">
    <property type="entry name" value="USP_2"/>
    <property type="match status" value="1"/>
</dbReference>
<dbReference type="InterPro" id="IPR028889">
    <property type="entry name" value="USP"/>
</dbReference>
<dbReference type="SUPFAM" id="SSF54001">
    <property type="entry name" value="Cysteine proteinases"/>
    <property type="match status" value="1"/>
</dbReference>
<reference evidence="8 9" key="1">
    <citation type="submission" date="2016-05" db="EMBL/GenBank/DDBJ databases">
        <title>Nuclear genome of Blastocystis sp. subtype 1 NandII.</title>
        <authorList>
            <person name="Gentekaki E."/>
            <person name="Curtis B."/>
            <person name="Stairs C."/>
            <person name="Eme L."/>
            <person name="Herman E."/>
            <person name="Klimes V."/>
            <person name="Arias M.C."/>
            <person name="Elias M."/>
            <person name="Hilliou F."/>
            <person name="Klute M."/>
            <person name="Malik S.-B."/>
            <person name="Pightling A."/>
            <person name="Rachubinski R."/>
            <person name="Salas D."/>
            <person name="Schlacht A."/>
            <person name="Suga H."/>
            <person name="Archibald J."/>
            <person name="Ball S.G."/>
            <person name="Clark G."/>
            <person name="Dacks J."/>
            <person name="Van Der Giezen M."/>
            <person name="Tsaousis A."/>
            <person name="Roger A."/>
        </authorList>
    </citation>
    <scope>NUCLEOTIDE SEQUENCE [LARGE SCALE GENOMIC DNA]</scope>
    <source>
        <strain evidence="9">ATCC 50177 / NandII</strain>
    </source>
</reference>
<keyword evidence="9" id="KW-1185">Reference proteome</keyword>
<name>A0A196SE16_BLAHN</name>
<keyword evidence="5" id="KW-0378">Hydrolase</keyword>
<dbReference type="CDD" id="cd02257">
    <property type="entry name" value="Peptidase_C19"/>
    <property type="match status" value="1"/>
</dbReference>
<dbReference type="Pfam" id="PF00443">
    <property type="entry name" value="UCH"/>
    <property type="match status" value="1"/>
</dbReference>
<dbReference type="GO" id="GO:0004843">
    <property type="term" value="F:cysteine-type deubiquitinase activity"/>
    <property type="evidence" value="ECO:0007669"/>
    <property type="project" value="UniProtKB-EC"/>
</dbReference>
<dbReference type="InterPro" id="IPR050164">
    <property type="entry name" value="Peptidase_C19"/>
</dbReference>
<keyword evidence="3" id="KW-0645">Protease</keyword>
<dbReference type="PANTHER" id="PTHR24006:SF687">
    <property type="entry name" value="UBIQUITIN CARBOXYL-TERMINAL HYDROLASE 10"/>
    <property type="match status" value="1"/>
</dbReference>
<dbReference type="GO" id="GO:0005829">
    <property type="term" value="C:cytosol"/>
    <property type="evidence" value="ECO:0007669"/>
    <property type="project" value="TreeGrafter"/>
</dbReference>
<keyword evidence="6" id="KW-0788">Thiol protease</keyword>
<dbReference type="InterPro" id="IPR038765">
    <property type="entry name" value="Papain-like_cys_pep_sf"/>
</dbReference>
<dbReference type="Gene3D" id="3.90.70.10">
    <property type="entry name" value="Cysteine proteinases"/>
    <property type="match status" value="1"/>
</dbReference>
<accession>A0A196SE16</accession>
<dbReference type="AlphaFoldDB" id="A0A196SE16"/>
<evidence type="ECO:0000256" key="3">
    <source>
        <dbReference type="ARBA" id="ARBA00022670"/>
    </source>
</evidence>
<dbReference type="GO" id="GO:0006508">
    <property type="term" value="P:proteolysis"/>
    <property type="evidence" value="ECO:0007669"/>
    <property type="project" value="UniProtKB-KW"/>
</dbReference>
<dbReference type="EC" id="3.4.19.12" evidence="2"/>
<comment type="catalytic activity">
    <reaction evidence="1">
        <text>Thiol-dependent hydrolysis of ester, thioester, amide, peptide and isopeptide bonds formed by the C-terminal Gly of ubiquitin (a 76-residue protein attached to proteins as an intracellular targeting signal).</text>
        <dbReference type="EC" id="3.4.19.12"/>
    </reaction>
</comment>
<evidence type="ECO:0000256" key="2">
    <source>
        <dbReference type="ARBA" id="ARBA00012759"/>
    </source>
</evidence>
<evidence type="ECO:0000313" key="8">
    <source>
        <dbReference type="EMBL" id="OAO14561.1"/>
    </source>
</evidence>
<evidence type="ECO:0000256" key="4">
    <source>
        <dbReference type="ARBA" id="ARBA00022786"/>
    </source>
</evidence>
<evidence type="ECO:0000313" key="9">
    <source>
        <dbReference type="Proteomes" id="UP000078348"/>
    </source>
</evidence>
<gene>
    <name evidence="8" type="ORF">AV274_3864</name>
</gene>